<dbReference type="Pfam" id="PF01145">
    <property type="entry name" value="Band_7"/>
    <property type="match status" value="1"/>
</dbReference>
<dbReference type="PROSITE" id="PS51257">
    <property type="entry name" value="PROKAR_LIPOPROTEIN"/>
    <property type="match status" value="1"/>
</dbReference>
<evidence type="ECO:0000313" key="2">
    <source>
        <dbReference type="EMBL" id="NMC63196.1"/>
    </source>
</evidence>
<dbReference type="Proteomes" id="UP000524246">
    <property type="component" value="Unassembled WGS sequence"/>
</dbReference>
<gene>
    <name evidence="2" type="ORF">GYA55_08500</name>
</gene>
<organism evidence="2 3">
    <name type="scientific">SAR324 cluster bacterium</name>
    <dbReference type="NCBI Taxonomy" id="2024889"/>
    <lineage>
        <taxon>Bacteria</taxon>
        <taxon>Deltaproteobacteria</taxon>
        <taxon>SAR324 cluster</taxon>
    </lineage>
</organism>
<dbReference type="PANTHER" id="PTHR42911:SF2">
    <property type="entry name" value="PROHIBITIN FAMILY PROTEIN"/>
    <property type="match status" value="1"/>
</dbReference>
<dbReference type="InterPro" id="IPR001107">
    <property type="entry name" value="Band_7"/>
</dbReference>
<protein>
    <recommendedName>
        <fullName evidence="1">Band 7 domain-containing protein</fullName>
    </recommendedName>
</protein>
<dbReference type="EMBL" id="JAAZON010000376">
    <property type="protein sequence ID" value="NMC63196.1"/>
    <property type="molecule type" value="Genomic_DNA"/>
</dbReference>
<name>A0A7X9FSA1_9DELT</name>
<reference evidence="2 3" key="1">
    <citation type="journal article" date="2020" name="Biotechnol. Biofuels">
        <title>New insights from the biogas microbiome by comprehensive genome-resolved metagenomics of nearly 1600 species originating from multiple anaerobic digesters.</title>
        <authorList>
            <person name="Campanaro S."/>
            <person name="Treu L."/>
            <person name="Rodriguez-R L.M."/>
            <person name="Kovalovszki A."/>
            <person name="Ziels R.M."/>
            <person name="Maus I."/>
            <person name="Zhu X."/>
            <person name="Kougias P.G."/>
            <person name="Basile A."/>
            <person name="Luo G."/>
            <person name="Schluter A."/>
            <person name="Konstantinidis K.T."/>
            <person name="Angelidaki I."/>
        </authorList>
    </citation>
    <scope>NUCLEOTIDE SEQUENCE [LARGE SCALE GENOMIC DNA]</scope>
    <source>
        <strain evidence="2">AS27yjCOA_65</strain>
    </source>
</reference>
<dbReference type="Gene3D" id="3.30.479.30">
    <property type="entry name" value="Band 7 domain"/>
    <property type="match status" value="1"/>
</dbReference>
<evidence type="ECO:0000259" key="1">
    <source>
        <dbReference type="Pfam" id="PF01145"/>
    </source>
</evidence>
<dbReference type="InterPro" id="IPR036013">
    <property type="entry name" value="Band_7/SPFH_dom_sf"/>
</dbReference>
<proteinExistence type="predicted"/>
<dbReference type="SUPFAM" id="SSF117892">
    <property type="entry name" value="Band 7/SPFH domain"/>
    <property type="match status" value="1"/>
</dbReference>
<dbReference type="AlphaFoldDB" id="A0A7X9FSA1"/>
<dbReference type="PANTHER" id="PTHR42911">
    <property type="entry name" value="MODULATOR OF FTSH PROTEASE HFLC"/>
    <property type="match status" value="1"/>
</dbReference>
<feature type="domain" description="Band 7" evidence="1">
    <location>
        <begin position="27"/>
        <end position="221"/>
    </location>
</feature>
<evidence type="ECO:0000313" key="3">
    <source>
        <dbReference type="Proteomes" id="UP000524246"/>
    </source>
</evidence>
<comment type="caution">
    <text evidence="2">The sequence shown here is derived from an EMBL/GenBank/DDBJ whole genome shotgun (WGS) entry which is preliminary data.</text>
</comment>
<sequence>MKKLWILPLLCIALSGCDSWFQKMEATEHGVMFRNLPPFLGGGISSKVLSPGELVFLFPWDTVIRINTASQDVTLGEGGQDQKELGDFMFTRALDGNEVALRVTVRYQIMSDSESLHKVVQQVGITNDDIRNLVVATVRARIRSDMNALTTANFIDENRRYQSVREAEKAVRESLKSYGINVLAIILDRFEFARLLADGTVDKEYQEKLNETQRKREETERERLRIDTIKAEGQQRFNQMQATVNRQIEEAKGFKKQAETKGAAYLQSRTNEAEAILTRGKAEVQGMIEKINALSGPGGEAILRLEIAKHLAAAGSKFLVLNEGKGDSSTSLGVNKVDVNELLQQVGVIEGLAEKKAEAPREKKSE</sequence>
<accession>A0A7X9FSA1</accession>